<dbReference type="Proteomes" id="UP001157418">
    <property type="component" value="Unassembled WGS sequence"/>
</dbReference>
<keyword evidence="2" id="KW-1185">Reference proteome</keyword>
<accession>A0AAU9LRN6</accession>
<dbReference type="EMBL" id="CAKMRJ010000002">
    <property type="protein sequence ID" value="CAH1415966.1"/>
    <property type="molecule type" value="Genomic_DNA"/>
</dbReference>
<gene>
    <name evidence="1" type="ORF">LVIROSA_LOCUS3773</name>
</gene>
<evidence type="ECO:0000313" key="2">
    <source>
        <dbReference type="Proteomes" id="UP001157418"/>
    </source>
</evidence>
<evidence type="ECO:0000313" key="1">
    <source>
        <dbReference type="EMBL" id="CAH1415966.1"/>
    </source>
</evidence>
<protein>
    <submittedName>
        <fullName evidence="1">Uncharacterized protein</fullName>
    </submittedName>
</protein>
<proteinExistence type="predicted"/>
<sequence length="134" mass="14983">MTRYTNHFLVSEIKREVEGGNNVQLISGFGGSVGRLSLEGGFSSDSSSGDGNQVLKGENLDKLMGRTINATIVLVAGTFSITKFLTIDYDYWHILEHSYPQIFSTKSVVRDECEQRLRLDLLYSIDSYTKLCAF</sequence>
<comment type="caution">
    <text evidence="1">The sequence shown here is derived from an EMBL/GenBank/DDBJ whole genome shotgun (WGS) entry which is preliminary data.</text>
</comment>
<name>A0AAU9LRN6_9ASTR</name>
<reference evidence="1 2" key="1">
    <citation type="submission" date="2022-01" db="EMBL/GenBank/DDBJ databases">
        <authorList>
            <person name="Xiong W."/>
            <person name="Schranz E."/>
        </authorList>
    </citation>
    <scope>NUCLEOTIDE SEQUENCE [LARGE SCALE GENOMIC DNA]</scope>
</reference>
<organism evidence="1 2">
    <name type="scientific">Lactuca virosa</name>
    <dbReference type="NCBI Taxonomy" id="75947"/>
    <lineage>
        <taxon>Eukaryota</taxon>
        <taxon>Viridiplantae</taxon>
        <taxon>Streptophyta</taxon>
        <taxon>Embryophyta</taxon>
        <taxon>Tracheophyta</taxon>
        <taxon>Spermatophyta</taxon>
        <taxon>Magnoliopsida</taxon>
        <taxon>eudicotyledons</taxon>
        <taxon>Gunneridae</taxon>
        <taxon>Pentapetalae</taxon>
        <taxon>asterids</taxon>
        <taxon>campanulids</taxon>
        <taxon>Asterales</taxon>
        <taxon>Asteraceae</taxon>
        <taxon>Cichorioideae</taxon>
        <taxon>Cichorieae</taxon>
        <taxon>Lactucinae</taxon>
        <taxon>Lactuca</taxon>
    </lineage>
</organism>
<dbReference type="AlphaFoldDB" id="A0AAU9LRN6"/>